<proteinExistence type="predicted"/>
<dbReference type="CDD" id="cd01392">
    <property type="entry name" value="HTH_LacI"/>
    <property type="match status" value="1"/>
</dbReference>
<dbReference type="InterPro" id="IPR010982">
    <property type="entry name" value="Lambda_DNA-bd_dom_sf"/>
</dbReference>
<evidence type="ECO:0000256" key="2">
    <source>
        <dbReference type="ARBA" id="ARBA00023125"/>
    </source>
</evidence>
<organism evidence="5 6">
    <name type="scientific">Vibrio viridaestus</name>
    <dbReference type="NCBI Taxonomy" id="2487322"/>
    <lineage>
        <taxon>Bacteria</taxon>
        <taxon>Pseudomonadati</taxon>
        <taxon>Pseudomonadota</taxon>
        <taxon>Gammaproteobacteria</taxon>
        <taxon>Vibrionales</taxon>
        <taxon>Vibrionaceae</taxon>
        <taxon>Vibrio</taxon>
    </lineage>
</organism>
<dbReference type="PANTHER" id="PTHR30146">
    <property type="entry name" value="LACI-RELATED TRANSCRIPTIONAL REPRESSOR"/>
    <property type="match status" value="1"/>
</dbReference>
<accession>A0A3N9TG38</accession>
<feature type="domain" description="HTH lacI-type" evidence="4">
    <location>
        <begin position="13"/>
        <end position="67"/>
    </location>
</feature>
<dbReference type="Pfam" id="PF00356">
    <property type="entry name" value="LacI"/>
    <property type="match status" value="1"/>
</dbReference>
<evidence type="ECO:0000259" key="4">
    <source>
        <dbReference type="PROSITE" id="PS50932"/>
    </source>
</evidence>
<dbReference type="Gene3D" id="3.40.50.2300">
    <property type="match status" value="2"/>
</dbReference>
<dbReference type="GO" id="GO:0000976">
    <property type="term" value="F:transcription cis-regulatory region binding"/>
    <property type="evidence" value="ECO:0007669"/>
    <property type="project" value="TreeGrafter"/>
</dbReference>
<dbReference type="Gene3D" id="1.10.260.40">
    <property type="entry name" value="lambda repressor-like DNA-binding domains"/>
    <property type="match status" value="1"/>
</dbReference>
<dbReference type="PANTHER" id="PTHR30146:SF109">
    <property type="entry name" value="HTH-TYPE TRANSCRIPTIONAL REGULATOR GALS"/>
    <property type="match status" value="1"/>
</dbReference>
<dbReference type="Pfam" id="PF00532">
    <property type="entry name" value="Peripla_BP_1"/>
    <property type="match status" value="1"/>
</dbReference>
<name>A0A3N9TG38_9VIBR</name>
<dbReference type="EMBL" id="RJVQ01000005">
    <property type="protein sequence ID" value="RQW62713.1"/>
    <property type="molecule type" value="Genomic_DNA"/>
</dbReference>
<dbReference type="SUPFAM" id="SSF53822">
    <property type="entry name" value="Periplasmic binding protein-like I"/>
    <property type="match status" value="1"/>
</dbReference>
<dbReference type="OrthoDB" id="198888at2"/>
<comment type="caution">
    <text evidence="5">The sequence shown here is derived from an EMBL/GenBank/DDBJ whole genome shotgun (WGS) entry which is preliminary data.</text>
</comment>
<dbReference type="InterPro" id="IPR028082">
    <property type="entry name" value="Peripla_BP_I"/>
</dbReference>
<sequence>MKENLTTVTKQKVTAKEVAELAGVSKWTVSRAFTKGASISETSLKRVLEAADTLGYKPNLLARSLTKKKTNMIGVLVAELDTPNVLAVFDELSSQLQMKGLISLVLNVNTATDYNNALSLVDQFQVDGIIFLGTELPQEIIEKNVQHIPLISLYRNSDIPSVQAVSTDGYSAGRDVGSLFVSLGYKRIAYMAGPSKKSTGLMRCDGMVSMLHEHGLKLEDRYEMKHFSRKVAYEFMNNYLASTKPEDRVEAIFCESDILAIGVIDALRYNNVDRSIAVVGFDDIDLAGSPSYNLTTCRQQLKPLVRESIKRLKPNQNQPKTLLMPSEFILRHSHLRIPLNKK</sequence>
<dbReference type="Proteomes" id="UP000281112">
    <property type="component" value="Unassembled WGS sequence"/>
</dbReference>
<protein>
    <submittedName>
        <fullName evidence="5">LacI family transcriptional regulator</fullName>
    </submittedName>
</protein>
<dbReference type="SUPFAM" id="SSF47413">
    <property type="entry name" value="lambda repressor-like DNA-binding domains"/>
    <property type="match status" value="1"/>
</dbReference>
<keyword evidence="1" id="KW-0805">Transcription regulation</keyword>
<dbReference type="GO" id="GO:0003700">
    <property type="term" value="F:DNA-binding transcription factor activity"/>
    <property type="evidence" value="ECO:0007669"/>
    <property type="project" value="TreeGrafter"/>
</dbReference>
<dbReference type="AlphaFoldDB" id="A0A3N9TG38"/>
<dbReference type="InterPro" id="IPR001761">
    <property type="entry name" value="Peripla_BP/Lac1_sug-bd_dom"/>
</dbReference>
<dbReference type="PROSITE" id="PS50932">
    <property type="entry name" value="HTH_LACI_2"/>
    <property type="match status" value="1"/>
</dbReference>
<evidence type="ECO:0000313" key="6">
    <source>
        <dbReference type="Proteomes" id="UP000281112"/>
    </source>
</evidence>
<evidence type="ECO:0000256" key="1">
    <source>
        <dbReference type="ARBA" id="ARBA00023015"/>
    </source>
</evidence>
<dbReference type="RefSeq" id="WP_124937707.1">
    <property type="nucleotide sequence ID" value="NZ_RJVQ01000005.1"/>
</dbReference>
<keyword evidence="6" id="KW-1185">Reference proteome</keyword>
<keyword evidence="3" id="KW-0804">Transcription</keyword>
<keyword evidence="2" id="KW-0238">DNA-binding</keyword>
<dbReference type="CDD" id="cd06278">
    <property type="entry name" value="PBP1_LacI-like"/>
    <property type="match status" value="1"/>
</dbReference>
<evidence type="ECO:0000256" key="3">
    <source>
        <dbReference type="ARBA" id="ARBA00023163"/>
    </source>
</evidence>
<gene>
    <name evidence="5" type="ORF">EES38_13385</name>
</gene>
<dbReference type="InterPro" id="IPR000843">
    <property type="entry name" value="HTH_LacI"/>
</dbReference>
<dbReference type="SMART" id="SM00354">
    <property type="entry name" value="HTH_LACI"/>
    <property type="match status" value="1"/>
</dbReference>
<evidence type="ECO:0000313" key="5">
    <source>
        <dbReference type="EMBL" id="RQW62713.1"/>
    </source>
</evidence>
<reference evidence="5 6" key="1">
    <citation type="submission" date="2018-11" db="EMBL/GenBank/DDBJ databases">
        <title>Vibrio LJC006 sp. nov., isolated from seawater during the bloom of the enteromorpha.</title>
        <authorList>
            <person name="Liang J."/>
        </authorList>
    </citation>
    <scope>NUCLEOTIDE SEQUENCE [LARGE SCALE GENOMIC DNA]</scope>
    <source>
        <strain evidence="5 6">LJC006</strain>
    </source>
</reference>